<protein>
    <submittedName>
        <fullName evidence="1">Uncharacterized protein</fullName>
    </submittedName>
</protein>
<dbReference type="AlphaFoldDB" id="A0A1X0AEN7"/>
<evidence type="ECO:0000313" key="2">
    <source>
        <dbReference type="Proteomes" id="UP000192448"/>
    </source>
</evidence>
<dbReference type="Proteomes" id="UP000192448">
    <property type="component" value="Unassembled WGS sequence"/>
</dbReference>
<sequence>MVGLSAAVLVWGSVAGVVGMTSGIAEAQPGPVPLDNHAWPGCPDSNPAGPCHWCPGDPPVQTGNLRVNPVVWDNTVCHTYWYVTPGQGNVAQNIFEGDIPPAPPPPPPALNFCPIPPWCP</sequence>
<name>A0A1X0AEN7_9MYCO</name>
<proteinExistence type="predicted"/>
<dbReference type="EMBL" id="MVHF01000040">
    <property type="protein sequence ID" value="ORA28318.1"/>
    <property type="molecule type" value="Genomic_DNA"/>
</dbReference>
<organism evidence="1 2">
    <name type="scientific">Mycobacterium aquaticum</name>
    <dbReference type="NCBI Taxonomy" id="1927124"/>
    <lineage>
        <taxon>Bacteria</taxon>
        <taxon>Bacillati</taxon>
        <taxon>Actinomycetota</taxon>
        <taxon>Actinomycetes</taxon>
        <taxon>Mycobacteriales</taxon>
        <taxon>Mycobacteriaceae</taxon>
        <taxon>Mycobacterium</taxon>
    </lineage>
</organism>
<accession>A0A1X0AEN7</accession>
<gene>
    <name evidence="1" type="ORF">BST13_28915</name>
</gene>
<evidence type="ECO:0000313" key="1">
    <source>
        <dbReference type="EMBL" id="ORA28318.1"/>
    </source>
</evidence>
<reference evidence="1 2" key="1">
    <citation type="submission" date="2017-02" db="EMBL/GenBank/DDBJ databases">
        <title>The new phylogeny of genus Mycobacterium.</title>
        <authorList>
            <person name="Tortoli E."/>
            <person name="Trovato A."/>
            <person name="Cirillo D.M."/>
        </authorList>
    </citation>
    <scope>NUCLEOTIDE SEQUENCE [LARGE SCALE GENOMIC DNA]</scope>
    <source>
        <strain evidence="1 2">RW6</strain>
    </source>
</reference>
<comment type="caution">
    <text evidence="1">The sequence shown here is derived from an EMBL/GenBank/DDBJ whole genome shotgun (WGS) entry which is preliminary data.</text>
</comment>
<keyword evidence="2" id="KW-1185">Reference proteome</keyword>
<dbReference type="OrthoDB" id="4628978at2"/>